<protein>
    <recommendedName>
        <fullName evidence="4">DUF983 domain-containing protein</fullName>
    </recommendedName>
</protein>
<evidence type="ECO:0008006" key="4">
    <source>
        <dbReference type="Google" id="ProtNLM"/>
    </source>
</evidence>
<feature type="transmembrane region" description="Helical" evidence="1">
    <location>
        <begin position="85"/>
        <end position="104"/>
    </location>
</feature>
<proteinExistence type="predicted"/>
<dbReference type="STRING" id="1317122.ATO12_06565"/>
<keyword evidence="1" id="KW-0472">Membrane</keyword>
<gene>
    <name evidence="2" type="ORF">ATO12_06565</name>
</gene>
<dbReference type="RefSeq" id="WP_051576034.1">
    <property type="nucleotide sequence ID" value="NZ_AQRA01000013.1"/>
</dbReference>
<evidence type="ECO:0000313" key="2">
    <source>
        <dbReference type="EMBL" id="EZH71617.1"/>
    </source>
</evidence>
<dbReference type="EMBL" id="AQRA01000013">
    <property type="protein sequence ID" value="EZH71617.1"/>
    <property type="molecule type" value="Genomic_DNA"/>
</dbReference>
<accession>A0A023BNJ2</accession>
<evidence type="ECO:0000256" key="1">
    <source>
        <dbReference type="SAM" id="Phobius"/>
    </source>
</evidence>
<keyword evidence="3" id="KW-1185">Reference proteome</keyword>
<evidence type="ECO:0000313" key="3">
    <source>
        <dbReference type="Proteomes" id="UP000023541"/>
    </source>
</evidence>
<keyword evidence="1" id="KW-1133">Transmembrane helix</keyword>
<sequence length="137" mass="15761">MKTVINILKGKCSKCEEGDIFIKKRGVFALKLPKMNEKCPHCNHKFLIEPGYFYGAMYVSYGLTVAEGIIIYLLSSFFITKPVHFFIILSVSAVLLSTTNYKYARIFWIYLFTRKAQHASELTNSFIREGTKETELP</sequence>
<keyword evidence="1" id="KW-0812">Transmembrane</keyword>
<comment type="caution">
    <text evidence="2">The sequence shown here is derived from an EMBL/GenBank/DDBJ whole genome shotgun (WGS) entry which is preliminary data.</text>
</comment>
<dbReference type="OrthoDB" id="9790326at2"/>
<reference evidence="2 3" key="1">
    <citation type="submission" date="2014-04" db="EMBL/GenBank/DDBJ databases">
        <title>Aquimarina sp. 22II-S11-z7 Genome Sequencing.</title>
        <authorList>
            <person name="Lai Q."/>
        </authorList>
    </citation>
    <scope>NUCLEOTIDE SEQUENCE [LARGE SCALE GENOMIC DNA]</scope>
    <source>
        <strain evidence="2 3">22II-S11-z7</strain>
    </source>
</reference>
<name>A0A023BNJ2_9FLAO</name>
<dbReference type="eggNOG" id="COG5349">
    <property type="taxonomic scope" value="Bacteria"/>
</dbReference>
<organism evidence="2 3">
    <name type="scientific">Aquimarina atlantica</name>
    <dbReference type="NCBI Taxonomy" id="1317122"/>
    <lineage>
        <taxon>Bacteria</taxon>
        <taxon>Pseudomonadati</taxon>
        <taxon>Bacteroidota</taxon>
        <taxon>Flavobacteriia</taxon>
        <taxon>Flavobacteriales</taxon>
        <taxon>Flavobacteriaceae</taxon>
        <taxon>Aquimarina</taxon>
    </lineage>
</organism>
<feature type="transmembrane region" description="Helical" evidence="1">
    <location>
        <begin position="52"/>
        <end position="79"/>
    </location>
</feature>
<dbReference type="AlphaFoldDB" id="A0A023BNJ2"/>
<dbReference type="Proteomes" id="UP000023541">
    <property type="component" value="Unassembled WGS sequence"/>
</dbReference>